<keyword evidence="10" id="KW-1185">Reference proteome</keyword>
<dbReference type="InterPro" id="IPR004326">
    <property type="entry name" value="Mlo"/>
</dbReference>
<keyword evidence="6" id="KW-0472">Membrane</keyword>
<evidence type="ECO:0000256" key="7">
    <source>
        <dbReference type="ARBA" id="ARBA00023265"/>
    </source>
</evidence>
<sequence length="93" mass="10403">MVVISPQNEWAFVQLLCSYSTLPLYAIVTQMGTYFNKSMFDENVQVGLVDWARKAKKRRQGQKNDGGRATQANSSSGDTSPHNQLGVIIDHRT</sequence>
<dbReference type="AlphaFoldDB" id="A0AAV3PU28"/>
<feature type="region of interest" description="Disordered" evidence="8">
    <location>
        <begin position="55"/>
        <end position="93"/>
    </location>
</feature>
<dbReference type="PANTHER" id="PTHR31942:SF52">
    <property type="entry name" value="MLO-LIKE PROTEIN 1"/>
    <property type="match status" value="1"/>
</dbReference>
<evidence type="ECO:0000313" key="9">
    <source>
        <dbReference type="EMBL" id="GAA0155317.1"/>
    </source>
</evidence>
<comment type="caution">
    <text evidence="9">The sequence shown here is derived from an EMBL/GenBank/DDBJ whole genome shotgun (WGS) entry which is preliminary data.</text>
</comment>
<reference evidence="9 10" key="1">
    <citation type="submission" date="2024-01" db="EMBL/GenBank/DDBJ databases">
        <title>The complete chloroplast genome sequence of Lithospermum erythrorhizon: insights into the phylogenetic relationship among Boraginaceae species and the maternal lineages of purple gromwells.</title>
        <authorList>
            <person name="Okada T."/>
            <person name="Watanabe K."/>
        </authorList>
    </citation>
    <scope>NUCLEOTIDE SEQUENCE [LARGE SCALE GENOMIC DNA]</scope>
</reference>
<protein>
    <recommendedName>
        <fullName evidence="11">MLO-like protein</fullName>
    </recommendedName>
</protein>
<organism evidence="9 10">
    <name type="scientific">Lithospermum erythrorhizon</name>
    <name type="common">Purple gromwell</name>
    <name type="synonym">Lithospermum officinale var. erythrorhizon</name>
    <dbReference type="NCBI Taxonomy" id="34254"/>
    <lineage>
        <taxon>Eukaryota</taxon>
        <taxon>Viridiplantae</taxon>
        <taxon>Streptophyta</taxon>
        <taxon>Embryophyta</taxon>
        <taxon>Tracheophyta</taxon>
        <taxon>Spermatophyta</taxon>
        <taxon>Magnoliopsida</taxon>
        <taxon>eudicotyledons</taxon>
        <taxon>Gunneridae</taxon>
        <taxon>Pentapetalae</taxon>
        <taxon>asterids</taxon>
        <taxon>lamiids</taxon>
        <taxon>Boraginales</taxon>
        <taxon>Boraginaceae</taxon>
        <taxon>Boraginoideae</taxon>
        <taxon>Lithospermeae</taxon>
        <taxon>Lithospermum</taxon>
    </lineage>
</organism>
<evidence type="ECO:0000256" key="8">
    <source>
        <dbReference type="SAM" id="MobiDB-lite"/>
    </source>
</evidence>
<dbReference type="EMBL" id="BAABME010002594">
    <property type="protein sequence ID" value="GAA0155317.1"/>
    <property type="molecule type" value="Genomic_DNA"/>
</dbReference>
<comment type="subcellular location">
    <subcellularLocation>
        <location evidence="1">Membrane</location>
        <topology evidence="1">Multi-pass membrane protein</topology>
    </subcellularLocation>
</comment>
<dbReference type="Pfam" id="PF03094">
    <property type="entry name" value="Mlo"/>
    <property type="match status" value="1"/>
</dbReference>
<feature type="compositionally biased region" description="Polar residues" evidence="8">
    <location>
        <begin position="70"/>
        <end position="83"/>
    </location>
</feature>
<proteinExistence type="inferred from homology"/>
<evidence type="ECO:0000256" key="1">
    <source>
        <dbReference type="ARBA" id="ARBA00004141"/>
    </source>
</evidence>
<dbReference type="Proteomes" id="UP001454036">
    <property type="component" value="Unassembled WGS sequence"/>
</dbReference>
<keyword evidence="3" id="KW-0812">Transmembrane</keyword>
<evidence type="ECO:0000313" key="10">
    <source>
        <dbReference type="Proteomes" id="UP001454036"/>
    </source>
</evidence>
<keyword evidence="5" id="KW-1133">Transmembrane helix</keyword>
<comment type="similarity">
    <text evidence="2">Belongs to the MLO family.</text>
</comment>
<evidence type="ECO:0000256" key="2">
    <source>
        <dbReference type="ARBA" id="ARBA00006574"/>
    </source>
</evidence>
<keyword evidence="7" id="KW-0568">Pathogenesis-related protein</keyword>
<dbReference type="PANTHER" id="PTHR31942">
    <property type="entry name" value="MLO-LIKE PROTEIN 1"/>
    <property type="match status" value="1"/>
</dbReference>
<evidence type="ECO:0008006" key="11">
    <source>
        <dbReference type="Google" id="ProtNLM"/>
    </source>
</evidence>
<evidence type="ECO:0000256" key="3">
    <source>
        <dbReference type="ARBA" id="ARBA00022692"/>
    </source>
</evidence>
<keyword evidence="4" id="KW-0611">Plant defense</keyword>
<gene>
    <name evidence="9" type="ORF">LIER_13074</name>
</gene>
<evidence type="ECO:0000256" key="4">
    <source>
        <dbReference type="ARBA" id="ARBA00022821"/>
    </source>
</evidence>
<evidence type="ECO:0000256" key="6">
    <source>
        <dbReference type="ARBA" id="ARBA00023136"/>
    </source>
</evidence>
<name>A0AAV3PU28_LITER</name>
<dbReference type="GO" id="GO:0016020">
    <property type="term" value="C:membrane"/>
    <property type="evidence" value="ECO:0007669"/>
    <property type="project" value="UniProtKB-SubCell"/>
</dbReference>
<evidence type="ECO:0000256" key="5">
    <source>
        <dbReference type="ARBA" id="ARBA00022989"/>
    </source>
</evidence>
<accession>A0AAV3PU28</accession>
<dbReference type="GO" id="GO:0006952">
    <property type="term" value="P:defense response"/>
    <property type="evidence" value="ECO:0007669"/>
    <property type="project" value="UniProtKB-KW"/>
</dbReference>